<evidence type="ECO:0000313" key="2">
    <source>
        <dbReference type="EMBL" id="AXR07834.1"/>
    </source>
</evidence>
<dbReference type="PANTHER" id="PTHR43179">
    <property type="entry name" value="RHAMNOSYLTRANSFERASE WBBL"/>
    <property type="match status" value="1"/>
</dbReference>
<dbReference type="OrthoDB" id="9179784at2"/>
<dbReference type="PANTHER" id="PTHR43179:SF7">
    <property type="entry name" value="RHAMNOSYLTRANSFERASE WBBL"/>
    <property type="match status" value="1"/>
</dbReference>
<organism evidence="2 3">
    <name type="scientific">Salinimonas sediminis</name>
    <dbReference type="NCBI Taxonomy" id="2303538"/>
    <lineage>
        <taxon>Bacteria</taxon>
        <taxon>Pseudomonadati</taxon>
        <taxon>Pseudomonadota</taxon>
        <taxon>Gammaproteobacteria</taxon>
        <taxon>Alteromonadales</taxon>
        <taxon>Alteromonadaceae</taxon>
        <taxon>Alteromonas/Salinimonas group</taxon>
        <taxon>Salinimonas</taxon>
    </lineage>
</organism>
<dbReference type="Pfam" id="PF00535">
    <property type="entry name" value="Glycos_transf_2"/>
    <property type="match status" value="1"/>
</dbReference>
<dbReference type="CDD" id="cd04186">
    <property type="entry name" value="GT_2_like_c"/>
    <property type="match status" value="1"/>
</dbReference>
<protein>
    <submittedName>
        <fullName evidence="2">Glycosyltransferase</fullName>
    </submittedName>
</protein>
<dbReference type="Gene3D" id="3.90.550.10">
    <property type="entry name" value="Spore Coat Polysaccharide Biosynthesis Protein SpsA, Chain A"/>
    <property type="match status" value="1"/>
</dbReference>
<name>A0A346NQM7_9ALTE</name>
<keyword evidence="2" id="KW-0808">Transferase</keyword>
<dbReference type="Proteomes" id="UP000262073">
    <property type="component" value="Chromosome"/>
</dbReference>
<reference evidence="2 3" key="1">
    <citation type="submission" date="2018-08" db="EMBL/GenBank/DDBJ databases">
        <title>Salinimonas sediminis sp. nov., a piezophilic bacterium isolated from a deep-sea sediment sample from the New Britain Trench.</title>
        <authorList>
            <person name="Cao J."/>
        </authorList>
    </citation>
    <scope>NUCLEOTIDE SEQUENCE [LARGE SCALE GENOMIC DNA]</scope>
    <source>
        <strain evidence="2 3">N102</strain>
    </source>
</reference>
<keyword evidence="3" id="KW-1185">Reference proteome</keyword>
<dbReference type="SUPFAM" id="SSF53448">
    <property type="entry name" value="Nucleotide-diphospho-sugar transferases"/>
    <property type="match status" value="1"/>
</dbReference>
<gene>
    <name evidence="2" type="ORF">D0Y50_16610</name>
</gene>
<dbReference type="GO" id="GO:0016740">
    <property type="term" value="F:transferase activity"/>
    <property type="evidence" value="ECO:0007669"/>
    <property type="project" value="UniProtKB-KW"/>
</dbReference>
<sequence>MKDLLLRVVKGSYGLLPEAAKNRLRGFHHAREWYGNKLRQSSIAYEVPPLRKIRRLHQLHLLSQKEQLNVAPRGEQTINVLVVGEKGYAETVKSLTRLNTNINTVYIDHAVCREGLHTALPVESSSAMDMGTYPLLVLQAGVMIYEDVLIASLNNTAAADITYFDAFTVNDQNKLQTYDFLPDWNPDLLLATGYIASAVLLKPDSKLYTCFVKGNHIASSLADAYISGADFTVDHQPLSFTYSHPAKANLNSLKSAIARHHLQAENLTGKVLAVQWPLLSRPLVSLVIPTYNGKALVKACIESILQKTTYHNYEILLVDNNSNDPECLAYFDELDKHPKVRLLKYPHPFNYSAINNFAVKHAKGEVVGLVNNDIEVITPEWLEYMAGHAMREDIGCVGAKLLYSDGRIQHAGVVLGYGGGAGHAHKYFPRYHPGYMNRLIATQNYSAVTAACLLVRKSKFEEVGGLNEDDLQVAFNDVDFCLRVLETGVRNLYCAEAELYHHESVSRGLDITPEKAARFNRELNYLQTTWKKYIDHDPAYNPNLTRKRENFAIKGKDEY</sequence>
<dbReference type="AlphaFoldDB" id="A0A346NQM7"/>
<feature type="domain" description="Glycosyltransferase 2-like" evidence="1">
    <location>
        <begin position="285"/>
        <end position="463"/>
    </location>
</feature>
<dbReference type="RefSeq" id="WP_117318072.1">
    <property type="nucleotide sequence ID" value="NZ_CP031769.1"/>
</dbReference>
<dbReference type="KEGG" id="salm:D0Y50_16610"/>
<dbReference type="InterPro" id="IPR029044">
    <property type="entry name" value="Nucleotide-diphossugar_trans"/>
</dbReference>
<evidence type="ECO:0000259" key="1">
    <source>
        <dbReference type="Pfam" id="PF00535"/>
    </source>
</evidence>
<accession>A0A346NQM7</accession>
<dbReference type="EMBL" id="CP031769">
    <property type="protein sequence ID" value="AXR07834.1"/>
    <property type="molecule type" value="Genomic_DNA"/>
</dbReference>
<proteinExistence type="predicted"/>
<evidence type="ECO:0000313" key="3">
    <source>
        <dbReference type="Proteomes" id="UP000262073"/>
    </source>
</evidence>
<dbReference type="InterPro" id="IPR001173">
    <property type="entry name" value="Glyco_trans_2-like"/>
</dbReference>